<protein>
    <submittedName>
        <fullName evidence="4">Peptide/nickel transport system substrate-binding protein</fullName>
    </submittedName>
</protein>
<feature type="domain" description="Solute-binding protein family 5" evidence="3">
    <location>
        <begin position="97"/>
        <end position="476"/>
    </location>
</feature>
<dbReference type="GO" id="GO:1904680">
    <property type="term" value="F:peptide transmembrane transporter activity"/>
    <property type="evidence" value="ECO:0007669"/>
    <property type="project" value="TreeGrafter"/>
</dbReference>
<evidence type="ECO:0000256" key="2">
    <source>
        <dbReference type="SAM" id="SignalP"/>
    </source>
</evidence>
<dbReference type="Gene3D" id="3.10.105.10">
    <property type="entry name" value="Dipeptide-binding Protein, Domain 3"/>
    <property type="match status" value="1"/>
</dbReference>
<dbReference type="EMBL" id="FOWD01000004">
    <property type="protein sequence ID" value="SFN92486.1"/>
    <property type="molecule type" value="Genomic_DNA"/>
</dbReference>
<dbReference type="InterPro" id="IPR030678">
    <property type="entry name" value="Peptide/Ni-bd"/>
</dbReference>
<dbReference type="GO" id="GO:0043190">
    <property type="term" value="C:ATP-binding cassette (ABC) transporter complex"/>
    <property type="evidence" value="ECO:0007669"/>
    <property type="project" value="InterPro"/>
</dbReference>
<dbReference type="CDD" id="cd00995">
    <property type="entry name" value="PBP2_NikA_DppA_OppA_like"/>
    <property type="match status" value="1"/>
</dbReference>
<dbReference type="GO" id="GO:0015833">
    <property type="term" value="P:peptide transport"/>
    <property type="evidence" value="ECO:0007669"/>
    <property type="project" value="TreeGrafter"/>
</dbReference>
<sequence length="554" mass="61026">MKKNSSRRIALLLITAAMVALTACGKKNADNSVGNLTADHDNGANTEGGNSGNIVNIGVTDTIGSLNPLLQDGTEVVKYAASLSFLSLIELNKNLEFEAQIAKEITTEDNKHFTIKLDENATWSDGTPITSKDVLFSFLCWASPEVGNTGMSIYKIEGIGDDGYVETGAEEISGIKAINEKTVEITTKSEMALYAFNNTYGRYILILPEHILGSVPKEDLLTYKWFNTPNVISGPYFITDFDLNHYVTYVANDNYWKGSPKIKSLNIKVVTSSQLLAGLQSGEIDLVQQTMGVILQEDYESVEALSNITVFEGTPVTNQSIFINTDNIRDVRIRQAILYGIDREIILNEILKGNGEIVDGFLASAGPFYDSSLKPTEYNPQKAAALVKEAEADGWDPSTQYTFYVNSGDTTFTQVASFYTAQLAEIGINLKVNTVDLSTLMSVAGSREFDIMAVQYTFTPVDPYTDVDWLLSKDGWTGYYNEEVAAALVKTQTVKDNEEIKNLYLTIDTYVQKEVPMISAYIISALGAKSNRLQNAVPDVYGTFLNVHEWEIAE</sequence>
<dbReference type="Proteomes" id="UP000198806">
    <property type="component" value="Unassembled WGS sequence"/>
</dbReference>
<gene>
    <name evidence="4" type="ORF">SAMN04489757_104149</name>
</gene>
<keyword evidence="1 2" id="KW-0732">Signal</keyword>
<evidence type="ECO:0000256" key="1">
    <source>
        <dbReference type="ARBA" id="ARBA00022729"/>
    </source>
</evidence>
<dbReference type="PANTHER" id="PTHR30290">
    <property type="entry name" value="PERIPLASMIC BINDING COMPONENT OF ABC TRANSPORTER"/>
    <property type="match status" value="1"/>
</dbReference>
<dbReference type="SUPFAM" id="SSF53850">
    <property type="entry name" value="Periplasmic binding protein-like II"/>
    <property type="match status" value="1"/>
</dbReference>
<accession>A0A1I5D059</accession>
<dbReference type="GO" id="GO:0030288">
    <property type="term" value="C:outer membrane-bounded periplasmic space"/>
    <property type="evidence" value="ECO:0007669"/>
    <property type="project" value="TreeGrafter"/>
</dbReference>
<dbReference type="RefSeq" id="WP_091684522.1">
    <property type="nucleotide sequence ID" value="NZ_BAABFM010000079.1"/>
</dbReference>
<dbReference type="AlphaFoldDB" id="A0A1I5D059"/>
<feature type="chain" id="PRO_5038763765" evidence="2">
    <location>
        <begin position="23"/>
        <end position="554"/>
    </location>
</feature>
<keyword evidence="5" id="KW-1185">Reference proteome</keyword>
<feature type="signal peptide" evidence="2">
    <location>
        <begin position="1"/>
        <end position="22"/>
    </location>
</feature>
<organism evidence="4 5">
    <name type="scientific">Anaerocolumna aminovalerica</name>
    <dbReference type="NCBI Taxonomy" id="1527"/>
    <lineage>
        <taxon>Bacteria</taxon>
        <taxon>Bacillati</taxon>
        <taxon>Bacillota</taxon>
        <taxon>Clostridia</taxon>
        <taxon>Lachnospirales</taxon>
        <taxon>Lachnospiraceae</taxon>
        <taxon>Anaerocolumna</taxon>
    </lineage>
</organism>
<name>A0A1I5D059_9FIRM</name>
<dbReference type="PIRSF" id="PIRSF002741">
    <property type="entry name" value="MppA"/>
    <property type="match status" value="1"/>
</dbReference>
<dbReference type="STRING" id="1527.SAMN04489757_104149"/>
<dbReference type="PANTHER" id="PTHR30290:SF64">
    <property type="entry name" value="ABC TRANSPORTER PERIPLASMIC BINDING PROTEIN"/>
    <property type="match status" value="1"/>
</dbReference>
<proteinExistence type="predicted"/>
<dbReference type="OrthoDB" id="9801912at2"/>
<dbReference type="InterPro" id="IPR039424">
    <property type="entry name" value="SBP_5"/>
</dbReference>
<evidence type="ECO:0000313" key="5">
    <source>
        <dbReference type="Proteomes" id="UP000198806"/>
    </source>
</evidence>
<evidence type="ECO:0000313" key="4">
    <source>
        <dbReference type="EMBL" id="SFN92486.1"/>
    </source>
</evidence>
<dbReference type="Gene3D" id="3.40.190.10">
    <property type="entry name" value="Periplasmic binding protein-like II"/>
    <property type="match status" value="1"/>
</dbReference>
<dbReference type="PROSITE" id="PS51257">
    <property type="entry name" value="PROKAR_LIPOPROTEIN"/>
    <property type="match status" value="1"/>
</dbReference>
<dbReference type="Pfam" id="PF00496">
    <property type="entry name" value="SBP_bac_5"/>
    <property type="match status" value="1"/>
</dbReference>
<dbReference type="InterPro" id="IPR000914">
    <property type="entry name" value="SBP_5_dom"/>
</dbReference>
<reference evidence="4 5" key="1">
    <citation type="submission" date="2016-10" db="EMBL/GenBank/DDBJ databases">
        <authorList>
            <person name="de Groot N.N."/>
        </authorList>
    </citation>
    <scope>NUCLEOTIDE SEQUENCE [LARGE SCALE GENOMIC DNA]</scope>
    <source>
        <strain evidence="4 5">DSM 1283</strain>
    </source>
</reference>
<dbReference type="GO" id="GO:0042884">
    <property type="term" value="P:microcin transport"/>
    <property type="evidence" value="ECO:0007669"/>
    <property type="project" value="TreeGrafter"/>
</dbReference>
<evidence type="ECO:0000259" key="3">
    <source>
        <dbReference type="Pfam" id="PF00496"/>
    </source>
</evidence>